<dbReference type="AlphaFoldDB" id="A0ABD3M3C8"/>
<dbReference type="EMBL" id="JALLBG020000299">
    <property type="protein sequence ID" value="KAL3756697.1"/>
    <property type="molecule type" value="Genomic_DNA"/>
</dbReference>
<evidence type="ECO:0008006" key="3">
    <source>
        <dbReference type="Google" id="ProtNLM"/>
    </source>
</evidence>
<organism evidence="1 2">
    <name type="scientific">Discostella pseudostelligera</name>
    <dbReference type="NCBI Taxonomy" id="259834"/>
    <lineage>
        <taxon>Eukaryota</taxon>
        <taxon>Sar</taxon>
        <taxon>Stramenopiles</taxon>
        <taxon>Ochrophyta</taxon>
        <taxon>Bacillariophyta</taxon>
        <taxon>Coscinodiscophyceae</taxon>
        <taxon>Thalassiosirophycidae</taxon>
        <taxon>Stephanodiscales</taxon>
        <taxon>Stephanodiscaceae</taxon>
        <taxon>Discostella</taxon>
    </lineage>
</organism>
<accession>A0ABD3M3C8</accession>
<dbReference type="Proteomes" id="UP001530293">
    <property type="component" value="Unassembled WGS sequence"/>
</dbReference>
<gene>
    <name evidence="1" type="ORF">ACHAWU_002600</name>
</gene>
<comment type="caution">
    <text evidence="1">The sequence shown here is derived from an EMBL/GenBank/DDBJ whole genome shotgun (WGS) entry which is preliminary data.</text>
</comment>
<evidence type="ECO:0000313" key="2">
    <source>
        <dbReference type="Proteomes" id="UP001530293"/>
    </source>
</evidence>
<protein>
    <recommendedName>
        <fullName evidence="3">IMS import disulfide relay-system CHCH-CHCH-like Cx9C domain-containing protein</fullName>
    </recommendedName>
</protein>
<proteinExistence type="predicted"/>
<sequence length="220" mass="24314">MVLFDGSEAFKGVGAPSLKTEVSVSSNTNRVVLDSHELNAASTALNLCCNEAYARFTELKRLKLHPGNMTQERDAVESCSASVYNGIQSSCLAQYEAVKSCLSDNPEEWAKCAAARRELDVCSNIGGLFYYRGKVVSGEGGDTNAVDKYFNRFISVEDGWGENNLDVEEMHQPLSSTIRRSRNRSHHKIIDKSIVPQFTSYSDSMSLVTPHDADNMKDNK</sequence>
<name>A0ABD3M3C8_9STRA</name>
<reference evidence="1 2" key="1">
    <citation type="submission" date="2024-10" db="EMBL/GenBank/DDBJ databases">
        <title>Updated reference genomes for cyclostephanoid diatoms.</title>
        <authorList>
            <person name="Roberts W.R."/>
            <person name="Alverson A.J."/>
        </authorList>
    </citation>
    <scope>NUCLEOTIDE SEQUENCE [LARGE SCALE GENOMIC DNA]</scope>
    <source>
        <strain evidence="1 2">AJA232-27</strain>
    </source>
</reference>
<evidence type="ECO:0000313" key="1">
    <source>
        <dbReference type="EMBL" id="KAL3756697.1"/>
    </source>
</evidence>
<keyword evidence="2" id="KW-1185">Reference proteome</keyword>